<dbReference type="RefSeq" id="WP_255190528.1">
    <property type="nucleotide sequence ID" value="NZ_CP113517.1"/>
</dbReference>
<keyword evidence="3" id="KW-1185">Reference proteome</keyword>
<evidence type="ECO:0000313" key="3">
    <source>
        <dbReference type="Proteomes" id="UP001162780"/>
    </source>
</evidence>
<dbReference type="EMBL" id="CP113517">
    <property type="protein sequence ID" value="WAR45488.1"/>
    <property type="molecule type" value="Genomic_DNA"/>
</dbReference>
<feature type="domain" description="Integrase catalytic" evidence="1">
    <location>
        <begin position="208"/>
        <end position="401"/>
    </location>
</feature>
<accession>A0ABY7GLV0</accession>
<sequence length="554" mass="63067">MATTNPLVQRMNDNSPAVRPTAQVIALRQRDPWKEANDSQRAVATARFDIVNTILDMERNGFSANKAIETLLARAETGALHAYLQNAMKTAAKANRAAPTRSVLFEWLKLVKAGGGRVDLLEQHKGRVVTEQPAWWGPALEYYNQPSQPEMSVVWRQLAEVDGFACTYDQVRNYLSSVPAMLGRHSPARIGRRLYRLTEKAYIRRCTERALPGDVYVADGYMADIYLVNPIDGKFPWRPELTVAMDLRSRFIVGWRADEHEGTTAVQNLWAETFARWNHVPLFLYVDNGSGHKNKLMSDDMTGFYARHNIEVIHAIPGNPHGKGWIERFFVEVKRDFLKAWRPAFYCGDDMSDEARAETLKAVKAGKLQPPTLMEFADAFNAWIARYVQRQHPEDKSVSRAQVWGELSPLPPHADLLEMKRQAVVLTVKRASITHNKRQYGHPDLHAYNHLQVVLEYDLMDNRVAVIRTQDGRWICDAHLINAIDAVDKTRLEERRDKRVVDQAKRIEKKLDELKARAGLVIDADAVASDAQTLLDQTPALPEPEIEIDLFNFD</sequence>
<name>A0ABY7GLV0_9GAMM</name>
<proteinExistence type="predicted"/>
<dbReference type="InterPro" id="IPR012337">
    <property type="entry name" value="RNaseH-like_sf"/>
</dbReference>
<protein>
    <submittedName>
        <fullName evidence="2">Transposase family protein</fullName>
    </submittedName>
</protein>
<dbReference type="InterPro" id="IPR015378">
    <property type="entry name" value="Transposase-like_Mu_C"/>
</dbReference>
<evidence type="ECO:0000313" key="2">
    <source>
        <dbReference type="EMBL" id="WAR45488.1"/>
    </source>
</evidence>
<dbReference type="SUPFAM" id="SSF50610">
    <property type="entry name" value="mu transposase, C-terminal domain"/>
    <property type="match status" value="1"/>
</dbReference>
<dbReference type="InterPro" id="IPR001584">
    <property type="entry name" value="Integrase_cat-core"/>
</dbReference>
<dbReference type="InterPro" id="IPR036397">
    <property type="entry name" value="RNaseH_sf"/>
</dbReference>
<organism evidence="2 3">
    <name type="scientific">Methylomonas rapida</name>
    <dbReference type="NCBI Taxonomy" id="2963939"/>
    <lineage>
        <taxon>Bacteria</taxon>
        <taxon>Pseudomonadati</taxon>
        <taxon>Pseudomonadota</taxon>
        <taxon>Gammaproteobacteria</taxon>
        <taxon>Methylococcales</taxon>
        <taxon>Methylococcaceae</taxon>
        <taxon>Methylomonas</taxon>
    </lineage>
</organism>
<reference evidence="2" key="1">
    <citation type="submission" date="2022-11" db="EMBL/GenBank/DDBJ databases">
        <title>Methylomonas rapida sp. nov., Carotenoid-Producing Obligate Methanotrophs with High Growth Characteristics and Biotechnological Potential.</title>
        <authorList>
            <person name="Tikhonova E.N."/>
            <person name="Suleimanov R.Z."/>
            <person name="Miroshnikov K."/>
            <person name="Oshkin I.Y."/>
            <person name="Belova S.E."/>
            <person name="Danilova O.V."/>
            <person name="Ashikhmin A."/>
            <person name="Konopkin A."/>
            <person name="But S.Y."/>
            <person name="Khmelenina V.N."/>
            <person name="Kuznetsov N."/>
            <person name="Pimenov N.V."/>
            <person name="Dedysh S.N."/>
        </authorList>
    </citation>
    <scope>NUCLEOTIDE SEQUENCE</scope>
    <source>
        <strain evidence="2">MP1</strain>
    </source>
</reference>
<dbReference type="Proteomes" id="UP001162780">
    <property type="component" value="Chromosome"/>
</dbReference>
<evidence type="ECO:0000259" key="1">
    <source>
        <dbReference type="PROSITE" id="PS50994"/>
    </source>
</evidence>
<gene>
    <name evidence="2" type="ORF">NM686_002950</name>
</gene>
<dbReference type="InterPro" id="IPR009004">
    <property type="entry name" value="Transposase_Mu_C"/>
</dbReference>
<dbReference type="Gene3D" id="3.30.420.10">
    <property type="entry name" value="Ribonuclease H-like superfamily/Ribonuclease H"/>
    <property type="match status" value="1"/>
</dbReference>
<dbReference type="SUPFAM" id="SSF53098">
    <property type="entry name" value="Ribonuclease H-like"/>
    <property type="match status" value="1"/>
</dbReference>
<dbReference type="Pfam" id="PF09299">
    <property type="entry name" value="Mu-transpos_C"/>
    <property type="match status" value="1"/>
</dbReference>
<dbReference type="PROSITE" id="PS50994">
    <property type="entry name" value="INTEGRASE"/>
    <property type="match status" value="1"/>
</dbReference>